<feature type="chain" id="PRO_5037300416" evidence="1">
    <location>
        <begin position="23"/>
        <end position="212"/>
    </location>
</feature>
<evidence type="ECO:0000256" key="1">
    <source>
        <dbReference type="SAM" id="SignalP"/>
    </source>
</evidence>
<accession>A0A935C836</accession>
<keyword evidence="4" id="KW-1185">Reference proteome</keyword>
<reference evidence="3" key="1">
    <citation type="submission" date="2021-01" db="EMBL/GenBank/DDBJ databases">
        <title>Marivirga aurantiaca sp. nov., isolated from intertidal surface sediments.</title>
        <authorList>
            <person name="Zhang M."/>
        </authorList>
    </citation>
    <scope>NUCLEOTIDE SEQUENCE</scope>
    <source>
        <strain evidence="3">S37H4</strain>
    </source>
</reference>
<organism evidence="3 4">
    <name type="scientific">Marivirga aurantiaca</name>
    <dbReference type="NCBI Taxonomy" id="2802615"/>
    <lineage>
        <taxon>Bacteria</taxon>
        <taxon>Pseudomonadati</taxon>
        <taxon>Bacteroidota</taxon>
        <taxon>Cytophagia</taxon>
        <taxon>Cytophagales</taxon>
        <taxon>Marivirgaceae</taxon>
        <taxon>Marivirga</taxon>
    </lineage>
</organism>
<keyword evidence="1" id="KW-0732">Signal</keyword>
<evidence type="ECO:0000313" key="4">
    <source>
        <dbReference type="Proteomes" id="UP000611723"/>
    </source>
</evidence>
<evidence type="ECO:0000259" key="2">
    <source>
        <dbReference type="Pfam" id="PF13568"/>
    </source>
</evidence>
<dbReference type="RefSeq" id="WP_201430956.1">
    <property type="nucleotide sequence ID" value="NZ_JAEQBW010000003.1"/>
</dbReference>
<proteinExistence type="predicted"/>
<dbReference type="InterPro" id="IPR025665">
    <property type="entry name" value="Beta-barrel_OMP_2"/>
</dbReference>
<dbReference type="AlphaFoldDB" id="A0A935C836"/>
<protein>
    <submittedName>
        <fullName evidence="3">PorT family protein</fullName>
    </submittedName>
</protein>
<dbReference type="Pfam" id="PF13568">
    <property type="entry name" value="OMP_b-brl_2"/>
    <property type="match status" value="1"/>
</dbReference>
<comment type="caution">
    <text evidence="3">The sequence shown here is derived from an EMBL/GenBank/DDBJ whole genome shotgun (WGS) entry which is preliminary data.</text>
</comment>
<dbReference type="EMBL" id="JAEQBW010000003">
    <property type="protein sequence ID" value="MBK6265285.1"/>
    <property type="molecule type" value="Genomic_DNA"/>
</dbReference>
<gene>
    <name evidence="3" type="ORF">JKA74_09555</name>
</gene>
<name>A0A935C836_9BACT</name>
<dbReference type="Proteomes" id="UP000611723">
    <property type="component" value="Unassembled WGS sequence"/>
</dbReference>
<evidence type="ECO:0000313" key="3">
    <source>
        <dbReference type="EMBL" id="MBK6265285.1"/>
    </source>
</evidence>
<sequence>MKKTLFLLGILIPLSFTGFSQIGGTTVGTPDSRVGIKGALNLSNWYNEELDDKNVKVGFTAGLFYRGYVSDVFSIQPEINYTQKGSTFTYDNFFADGEVRGYLDYVEVPVIFNFHLTENFHLGAGPYIATLVSARAKAVDDDGPFDGEEEFDRDNFTTFDYGLSADAGLDFVNLTVGARYNLGLADIDWETGFGDTNLGKNSLFQIYLGFMF</sequence>
<feature type="signal peptide" evidence="1">
    <location>
        <begin position="1"/>
        <end position="22"/>
    </location>
</feature>
<feature type="domain" description="Outer membrane protein beta-barrel" evidence="2">
    <location>
        <begin position="32"/>
        <end position="187"/>
    </location>
</feature>